<proteinExistence type="predicted"/>
<dbReference type="RefSeq" id="WP_146507250.1">
    <property type="nucleotide sequence ID" value="NZ_SIHI01000001.1"/>
</dbReference>
<accession>A0A5C5X385</accession>
<dbReference type="NCBIfam" id="TIGR02595">
    <property type="entry name" value="PEP_CTERM"/>
    <property type="match status" value="1"/>
</dbReference>
<dbReference type="Pfam" id="PF07589">
    <property type="entry name" value="PEP-CTERM"/>
    <property type="match status" value="1"/>
</dbReference>
<evidence type="ECO:0000313" key="3">
    <source>
        <dbReference type="Proteomes" id="UP000317243"/>
    </source>
</evidence>
<dbReference type="EMBL" id="SIHI01000001">
    <property type="protein sequence ID" value="TWT57416.1"/>
    <property type="molecule type" value="Genomic_DNA"/>
</dbReference>
<comment type="caution">
    <text evidence="2">The sequence shown here is derived from an EMBL/GenBank/DDBJ whole genome shotgun (WGS) entry which is preliminary data.</text>
</comment>
<organism evidence="2 3">
    <name type="scientific">Thalassoglobus neptunius</name>
    <dbReference type="NCBI Taxonomy" id="1938619"/>
    <lineage>
        <taxon>Bacteria</taxon>
        <taxon>Pseudomonadati</taxon>
        <taxon>Planctomycetota</taxon>
        <taxon>Planctomycetia</taxon>
        <taxon>Planctomycetales</taxon>
        <taxon>Planctomycetaceae</taxon>
        <taxon>Thalassoglobus</taxon>
    </lineage>
</organism>
<gene>
    <name evidence="2" type="ORF">KOR42_07770</name>
</gene>
<reference evidence="2 3" key="1">
    <citation type="submission" date="2019-02" db="EMBL/GenBank/DDBJ databases">
        <title>Deep-cultivation of Planctomycetes and their phenomic and genomic characterization uncovers novel biology.</title>
        <authorList>
            <person name="Wiegand S."/>
            <person name="Jogler M."/>
            <person name="Boedeker C."/>
            <person name="Pinto D."/>
            <person name="Vollmers J."/>
            <person name="Rivas-Marin E."/>
            <person name="Kohn T."/>
            <person name="Peeters S.H."/>
            <person name="Heuer A."/>
            <person name="Rast P."/>
            <person name="Oberbeckmann S."/>
            <person name="Bunk B."/>
            <person name="Jeske O."/>
            <person name="Meyerdierks A."/>
            <person name="Storesund J.E."/>
            <person name="Kallscheuer N."/>
            <person name="Luecker S."/>
            <person name="Lage O.M."/>
            <person name="Pohl T."/>
            <person name="Merkel B.J."/>
            <person name="Hornburger P."/>
            <person name="Mueller R.-W."/>
            <person name="Bruemmer F."/>
            <person name="Labrenz M."/>
            <person name="Spormann A.M."/>
            <person name="Op Den Camp H."/>
            <person name="Overmann J."/>
            <person name="Amann R."/>
            <person name="Jetten M.S.M."/>
            <person name="Mascher T."/>
            <person name="Medema M.H."/>
            <person name="Devos D.P."/>
            <person name="Kaster A.-K."/>
            <person name="Ovreas L."/>
            <person name="Rohde M."/>
            <person name="Galperin M.Y."/>
            <person name="Jogler C."/>
        </authorList>
    </citation>
    <scope>NUCLEOTIDE SEQUENCE [LARGE SCALE GENOMIC DNA]</scope>
    <source>
        <strain evidence="2 3">KOR42</strain>
    </source>
</reference>
<name>A0A5C5X385_9PLAN</name>
<protein>
    <submittedName>
        <fullName evidence="2">PEP-CTERM motif protein</fullName>
    </submittedName>
</protein>
<dbReference type="OrthoDB" id="5432808at2"/>
<keyword evidence="3" id="KW-1185">Reference proteome</keyword>
<dbReference type="AlphaFoldDB" id="A0A5C5X385"/>
<evidence type="ECO:0000259" key="1">
    <source>
        <dbReference type="Pfam" id="PF07589"/>
    </source>
</evidence>
<sequence length="241" mass="26063">MKKRVARPVQPENIDYEGQMLRNLVGIIVVSAHIMYGSSVDADVVLDFEQLEHVDAFVDVPPGLTYSEDGYTLTTPGLGGFASFGTLDSRFTGSTSLIINSLPNPLDLQDPRNSAILTRDGGGSFALRSIDLAELNFHLSTTVTFVATKSGGGTATQSFTIDGIGFAAETFFFSTEFESITSVTWRQEGNFHQFDNIVVGPAGPIVPEPSTMLLFSSGLIGLAFSRRRLSSAKPKHGRKHR</sequence>
<evidence type="ECO:0000313" key="2">
    <source>
        <dbReference type="EMBL" id="TWT57416.1"/>
    </source>
</evidence>
<dbReference type="InterPro" id="IPR013424">
    <property type="entry name" value="Ice-binding_C"/>
</dbReference>
<dbReference type="Proteomes" id="UP000317243">
    <property type="component" value="Unassembled WGS sequence"/>
</dbReference>
<feature type="domain" description="Ice-binding protein C-terminal" evidence="1">
    <location>
        <begin position="206"/>
        <end position="227"/>
    </location>
</feature>